<protein>
    <recommendedName>
        <fullName evidence="4">MspA protein</fullName>
    </recommendedName>
</protein>
<evidence type="ECO:0000313" key="3">
    <source>
        <dbReference type="Proteomes" id="UP001336020"/>
    </source>
</evidence>
<evidence type="ECO:0000256" key="1">
    <source>
        <dbReference type="SAM" id="SignalP"/>
    </source>
</evidence>
<proteinExistence type="predicted"/>
<gene>
    <name evidence="2" type="ORF">Q7514_30665</name>
</gene>
<feature type="chain" id="PRO_5047456439" description="MspA protein" evidence="1">
    <location>
        <begin position="27"/>
        <end position="200"/>
    </location>
</feature>
<keyword evidence="1" id="KW-0732">Signal</keyword>
<dbReference type="EMBL" id="JAUTXY010000023">
    <property type="protein sequence ID" value="MEE2061898.1"/>
    <property type="molecule type" value="Genomic_DNA"/>
</dbReference>
<keyword evidence="3" id="KW-1185">Reference proteome</keyword>
<dbReference type="Proteomes" id="UP001336020">
    <property type="component" value="Unassembled WGS sequence"/>
</dbReference>
<feature type="signal peptide" evidence="1">
    <location>
        <begin position="1"/>
        <end position="26"/>
    </location>
</feature>
<name>A0ABU7LK30_9NOCA</name>
<reference evidence="2 3" key="1">
    <citation type="submission" date="2023-07" db="EMBL/GenBank/DDBJ databases">
        <authorList>
            <person name="Girao M."/>
            <person name="Carvalho M.F."/>
        </authorList>
    </citation>
    <scope>NUCLEOTIDE SEQUENCE [LARGE SCALE GENOMIC DNA]</scope>
    <source>
        <strain evidence="2 3">YIM65754</strain>
    </source>
</reference>
<evidence type="ECO:0008006" key="4">
    <source>
        <dbReference type="Google" id="ProtNLM"/>
    </source>
</evidence>
<accession>A0ABU7LK30</accession>
<sequence length="200" mass="20798">MSRRRFARSLGVLFAAAIAVAVPTHAAADTAPAGVPVDQLRAELAGSPDLVDALDRLVDAARTPTILEPPPRNIPQPFMSPAPSVGPGCGGGFTPFAMTSGWAHPGPHANPDIGFGEMKVYVQPTIPVQPAAADLKFVWMNMENFRAGVATLDDRIGGVPQLSTTIAPGPGPVMAALFGSVQYVNGAFCQVVYTMGGFFV</sequence>
<organism evidence="2 3">
    <name type="scientific">Rhodococcus artemisiae</name>
    <dbReference type="NCBI Taxonomy" id="714159"/>
    <lineage>
        <taxon>Bacteria</taxon>
        <taxon>Bacillati</taxon>
        <taxon>Actinomycetota</taxon>
        <taxon>Actinomycetes</taxon>
        <taxon>Mycobacteriales</taxon>
        <taxon>Nocardiaceae</taxon>
        <taxon>Rhodococcus</taxon>
    </lineage>
</organism>
<comment type="caution">
    <text evidence="2">The sequence shown here is derived from an EMBL/GenBank/DDBJ whole genome shotgun (WGS) entry which is preliminary data.</text>
</comment>
<dbReference type="RefSeq" id="WP_330137034.1">
    <property type="nucleotide sequence ID" value="NZ_JAUTXY010000023.1"/>
</dbReference>
<evidence type="ECO:0000313" key="2">
    <source>
        <dbReference type="EMBL" id="MEE2061898.1"/>
    </source>
</evidence>